<feature type="domain" description="Glycosyl transferase family 28 C-terminal" evidence="8">
    <location>
        <begin position="19"/>
        <end position="109"/>
    </location>
</feature>
<keyword evidence="10" id="KW-1185">Reference proteome</keyword>
<dbReference type="InterPro" id="IPR039042">
    <property type="entry name" value="Alg13-like"/>
</dbReference>
<evidence type="ECO:0000259" key="8">
    <source>
        <dbReference type="Pfam" id="PF04101"/>
    </source>
</evidence>
<dbReference type="GO" id="GO:0005783">
    <property type="term" value="C:endoplasmic reticulum"/>
    <property type="evidence" value="ECO:0007669"/>
    <property type="project" value="UniProtKB-SubCell"/>
</dbReference>
<dbReference type="AlphaFoldDB" id="A0A2J7R065"/>
<accession>A0A2J7R065</accession>
<dbReference type="EMBL" id="NEVH01008287">
    <property type="protein sequence ID" value="PNF34227.1"/>
    <property type="molecule type" value="Genomic_DNA"/>
</dbReference>
<keyword evidence="7" id="KW-0256">Endoplasmic reticulum</keyword>
<proteinExistence type="inferred from homology"/>
<reference evidence="9 10" key="1">
    <citation type="submission" date="2017-12" db="EMBL/GenBank/DDBJ databases">
        <title>Hemimetabolous genomes reveal molecular basis of termite eusociality.</title>
        <authorList>
            <person name="Harrison M.C."/>
            <person name="Jongepier E."/>
            <person name="Robertson H.M."/>
            <person name="Arning N."/>
            <person name="Bitard-Feildel T."/>
            <person name="Chao H."/>
            <person name="Childers C.P."/>
            <person name="Dinh H."/>
            <person name="Doddapaneni H."/>
            <person name="Dugan S."/>
            <person name="Gowin J."/>
            <person name="Greiner C."/>
            <person name="Han Y."/>
            <person name="Hu H."/>
            <person name="Hughes D.S.T."/>
            <person name="Huylmans A.-K."/>
            <person name="Kemena C."/>
            <person name="Kremer L.P.M."/>
            <person name="Lee S.L."/>
            <person name="Lopez-Ezquerra A."/>
            <person name="Mallet L."/>
            <person name="Monroy-Kuhn J.M."/>
            <person name="Moser A."/>
            <person name="Murali S.C."/>
            <person name="Muzny D.M."/>
            <person name="Otani S."/>
            <person name="Piulachs M.-D."/>
            <person name="Poelchau M."/>
            <person name="Qu J."/>
            <person name="Schaub F."/>
            <person name="Wada-Katsumata A."/>
            <person name="Worley K.C."/>
            <person name="Xie Q."/>
            <person name="Ylla G."/>
            <person name="Poulsen M."/>
            <person name="Gibbs R.A."/>
            <person name="Schal C."/>
            <person name="Richards S."/>
            <person name="Belles X."/>
            <person name="Korb J."/>
            <person name="Bornberg-Bauer E."/>
        </authorList>
    </citation>
    <scope>NUCLEOTIDE SEQUENCE [LARGE SCALE GENOMIC DNA]</scope>
    <source>
        <tissue evidence="9">Whole body</tissue>
    </source>
</reference>
<dbReference type="GO" id="GO:0004577">
    <property type="term" value="F:N-acetylglucosaminyldiphosphodolichol N-acetylglucosaminyltransferase activity"/>
    <property type="evidence" value="ECO:0007669"/>
    <property type="project" value="UniProtKB-EC"/>
</dbReference>
<protein>
    <recommendedName>
        <fullName evidence="4">UDP-N-acetylglucosamine transferase subunit ALG13</fullName>
        <ecNumber evidence="3">2.4.1.141</ecNumber>
    </recommendedName>
</protein>
<dbReference type="PANTHER" id="PTHR12867:SF6">
    <property type="entry name" value="N-ACETYLGLUCOSAMINYLDIPHOSPHODOLICHOL N-ACETYLGLUCOSAMINYLTRANSFERASE"/>
    <property type="match status" value="1"/>
</dbReference>
<sequence>MQIGHGTIVPPSGLICDVQVEYFRFKDSVTEDIQRADLIISHAGAGSCLEVLSARKPLLVVINEELMNNHQLELAQQLHEDRHVHYTTCTNLEHTLQHMDLQTLEPLPTVDSHKFTNFLDSIFGFQSQECHTSITSFMPTQM</sequence>
<dbReference type="STRING" id="105785.A0A2J7R065"/>
<dbReference type="OrthoDB" id="20273at2759"/>
<evidence type="ECO:0000256" key="6">
    <source>
        <dbReference type="ARBA" id="ARBA00022679"/>
    </source>
</evidence>
<name>A0A2J7R065_9NEOP</name>
<evidence type="ECO:0000313" key="9">
    <source>
        <dbReference type="EMBL" id="PNF34227.1"/>
    </source>
</evidence>
<dbReference type="Gene3D" id="3.40.50.2000">
    <property type="entry name" value="Glycogen Phosphorylase B"/>
    <property type="match status" value="1"/>
</dbReference>
<evidence type="ECO:0000256" key="2">
    <source>
        <dbReference type="ARBA" id="ARBA00006962"/>
    </source>
</evidence>
<dbReference type="InParanoid" id="A0A2J7R065"/>
<dbReference type="PANTHER" id="PTHR12867">
    <property type="entry name" value="GLYCOSYL TRANSFERASE-RELATED"/>
    <property type="match status" value="1"/>
</dbReference>
<dbReference type="InterPro" id="IPR007235">
    <property type="entry name" value="Glyco_trans_28_C"/>
</dbReference>
<evidence type="ECO:0000313" key="10">
    <source>
        <dbReference type="Proteomes" id="UP000235965"/>
    </source>
</evidence>
<comment type="similarity">
    <text evidence="2">Belongs to the glycosyltransferase 28 family.</text>
</comment>
<keyword evidence="5" id="KW-0328">Glycosyltransferase</keyword>
<dbReference type="GO" id="GO:0006488">
    <property type="term" value="P:dolichol-linked oligosaccharide biosynthetic process"/>
    <property type="evidence" value="ECO:0007669"/>
    <property type="project" value="InterPro"/>
</dbReference>
<comment type="caution">
    <text evidence="9">The sequence shown here is derived from an EMBL/GenBank/DDBJ whole genome shotgun (WGS) entry which is preliminary data.</text>
</comment>
<dbReference type="Pfam" id="PF04101">
    <property type="entry name" value="Glyco_tran_28_C"/>
    <property type="match status" value="1"/>
</dbReference>
<organism evidence="9 10">
    <name type="scientific">Cryptotermes secundus</name>
    <dbReference type="NCBI Taxonomy" id="105785"/>
    <lineage>
        <taxon>Eukaryota</taxon>
        <taxon>Metazoa</taxon>
        <taxon>Ecdysozoa</taxon>
        <taxon>Arthropoda</taxon>
        <taxon>Hexapoda</taxon>
        <taxon>Insecta</taxon>
        <taxon>Pterygota</taxon>
        <taxon>Neoptera</taxon>
        <taxon>Polyneoptera</taxon>
        <taxon>Dictyoptera</taxon>
        <taxon>Blattodea</taxon>
        <taxon>Blattoidea</taxon>
        <taxon>Termitoidae</taxon>
        <taxon>Kalotermitidae</taxon>
        <taxon>Cryptotermitinae</taxon>
        <taxon>Cryptotermes</taxon>
    </lineage>
</organism>
<gene>
    <name evidence="9" type="primary">Alg13</name>
    <name evidence="9" type="ORF">B7P43_G17516</name>
</gene>
<dbReference type="FunCoup" id="A0A2J7R065">
    <property type="interactions" value="686"/>
</dbReference>
<evidence type="ECO:0000256" key="1">
    <source>
        <dbReference type="ARBA" id="ARBA00004240"/>
    </source>
</evidence>
<dbReference type="EC" id="2.4.1.141" evidence="3"/>
<keyword evidence="6 9" id="KW-0808">Transferase</keyword>
<dbReference type="SUPFAM" id="SSF53756">
    <property type="entry name" value="UDP-Glycosyltransferase/glycogen phosphorylase"/>
    <property type="match status" value="1"/>
</dbReference>
<evidence type="ECO:0000256" key="5">
    <source>
        <dbReference type="ARBA" id="ARBA00022676"/>
    </source>
</evidence>
<evidence type="ECO:0000256" key="7">
    <source>
        <dbReference type="ARBA" id="ARBA00022824"/>
    </source>
</evidence>
<evidence type="ECO:0000256" key="4">
    <source>
        <dbReference type="ARBA" id="ARBA00017468"/>
    </source>
</evidence>
<comment type="subcellular location">
    <subcellularLocation>
        <location evidence="1">Endoplasmic reticulum</location>
    </subcellularLocation>
</comment>
<evidence type="ECO:0000256" key="3">
    <source>
        <dbReference type="ARBA" id="ARBA00012614"/>
    </source>
</evidence>
<dbReference type="Proteomes" id="UP000235965">
    <property type="component" value="Unassembled WGS sequence"/>
</dbReference>